<sequence length="177" mass="20664">MMQRSVQQLLRPFRTVSVAKRGFIGPPGPWGPRGSIFDELQNRVSQLERDFFRSPFVMSWRPFQQPIDNEAFRIRNPIIEEDGVNKFKLEFDVRRFKPEDVKVSTDTQERVLTIEAKYKDAESSFEYSRKVGIPEGVEPKQITAKYTSEGTLQFEAPYTEPAKPELPKEQELKIEHK</sequence>
<evidence type="ECO:0000256" key="1">
    <source>
        <dbReference type="PROSITE-ProRule" id="PRU00285"/>
    </source>
</evidence>
<proteinExistence type="inferred from homology"/>
<organism evidence="5 6">
    <name type="scientific">Bursaphelenchus okinawaensis</name>
    <dbReference type="NCBI Taxonomy" id="465554"/>
    <lineage>
        <taxon>Eukaryota</taxon>
        <taxon>Metazoa</taxon>
        <taxon>Ecdysozoa</taxon>
        <taxon>Nematoda</taxon>
        <taxon>Chromadorea</taxon>
        <taxon>Rhabditida</taxon>
        <taxon>Tylenchina</taxon>
        <taxon>Tylenchomorpha</taxon>
        <taxon>Aphelenchoidea</taxon>
        <taxon>Aphelenchoididae</taxon>
        <taxon>Bursaphelenchus</taxon>
    </lineage>
</organism>
<feature type="compositionally biased region" description="Basic and acidic residues" evidence="3">
    <location>
        <begin position="162"/>
        <end position="177"/>
    </location>
</feature>
<feature type="domain" description="SHSP" evidence="4">
    <location>
        <begin position="69"/>
        <end position="175"/>
    </location>
</feature>
<dbReference type="GO" id="GO:0042026">
    <property type="term" value="P:protein refolding"/>
    <property type="evidence" value="ECO:0007669"/>
    <property type="project" value="TreeGrafter"/>
</dbReference>
<evidence type="ECO:0000256" key="2">
    <source>
        <dbReference type="RuleBase" id="RU003616"/>
    </source>
</evidence>
<dbReference type="PANTHER" id="PTHR45640:SF26">
    <property type="entry name" value="RE23625P"/>
    <property type="match status" value="1"/>
</dbReference>
<evidence type="ECO:0000259" key="4">
    <source>
        <dbReference type="PROSITE" id="PS01031"/>
    </source>
</evidence>
<dbReference type="InterPro" id="IPR002068">
    <property type="entry name" value="A-crystallin/Hsp20_dom"/>
</dbReference>
<comment type="similarity">
    <text evidence="1 2">Belongs to the small heat shock protein (HSP20) family.</text>
</comment>
<dbReference type="AlphaFoldDB" id="A0A811LBY0"/>
<accession>A0A811LBY0</accession>
<reference evidence="5" key="1">
    <citation type="submission" date="2020-09" db="EMBL/GenBank/DDBJ databases">
        <authorList>
            <person name="Kikuchi T."/>
        </authorList>
    </citation>
    <scope>NUCLEOTIDE SEQUENCE</scope>
    <source>
        <strain evidence="5">SH1</strain>
    </source>
</reference>
<evidence type="ECO:0000313" key="6">
    <source>
        <dbReference type="Proteomes" id="UP000614601"/>
    </source>
</evidence>
<dbReference type="GO" id="GO:0009408">
    <property type="term" value="P:response to heat"/>
    <property type="evidence" value="ECO:0007669"/>
    <property type="project" value="TreeGrafter"/>
</dbReference>
<dbReference type="InterPro" id="IPR008978">
    <property type="entry name" value="HSP20-like_chaperone"/>
</dbReference>
<dbReference type="SUPFAM" id="SSF49764">
    <property type="entry name" value="HSP20-like chaperones"/>
    <property type="match status" value="1"/>
</dbReference>
<dbReference type="GO" id="GO:0005634">
    <property type="term" value="C:nucleus"/>
    <property type="evidence" value="ECO:0007669"/>
    <property type="project" value="TreeGrafter"/>
</dbReference>
<dbReference type="Pfam" id="PF00011">
    <property type="entry name" value="HSP20"/>
    <property type="match status" value="1"/>
</dbReference>
<dbReference type="PROSITE" id="PS01031">
    <property type="entry name" value="SHSP"/>
    <property type="match status" value="1"/>
</dbReference>
<feature type="region of interest" description="Disordered" evidence="3">
    <location>
        <begin position="153"/>
        <end position="177"/>
    </location>
</feature>
<evidence type="ECO:0000256" key="3">
    <source>
        <dbReference type="SAM" id="MobiDB-lite"/>
    </source>
</evidence>
<protein>
    <recommendedName>
        <fullName evidence="4">SHSP domain-containing protein</fullName>
    </recommendedName>
</protein>
<dbReference type="PANTHER" id="PTHR45640">
    <property type="entry name" value="HEAT SHOCK PROTEIN HSP-12.2-RELATED"/>
    <property type="match status" value="1"/>
</dbReference>
<dbReference type="Proteomes" id="UP000614601">
    <property type="component" value="Unassembled WGS sequence"/>
</dbReference>
<comment type="caution">
    <text evidence="5">The sequence shown here is derived from an EMBL/GenBank/DDBJ whole genome shotgun (WGS) entry which is preliminary data.</text>
</comment>
<dbReference type="EMBL" id="CAJFDH010000005">
    <property type="protein sequence ID" value="CAD5225648.1"/>
    <property type="molecule type" value="Genomic_DNA"/>
</dbReference>
<name>A0A811LBY0_9BILA</name>
<evidence type="ECO:0000313" key="5">
    <source>
        <dbReference type="EMBL" id="CAD5225648.1"/>
    </source>
</evidence>
<dbReference type="GO" id="GO:0005737">
    <property type="term" value="C:cytoplasm"/>
    <property type="evidence" value="ECO:0007669"/>
    <property type="project" value="TreeGrafter"/>
</dbReference>
<gene>
    <name evidence="5" type="ORF">BOKJ2_LOCUS11683</name>
</gene>
<dbReference type="Gene3D" id="2.60.40.790">
    <property type="match status" value="1"/>
</dbReference>
<dbReference type="GO" id="GO:0051082">
    <property type="term" value="F:unfolded protein binding"/>
    <property type="evidence" value="ECO:0007669"/>
    <property type="project" value="TreeGrafter"/>
</dbReference>
<dbReference type="CDD" id="cd06526">
    <property type="entry name" value="metazoan_ACD"/>
    <property type="match status" value="1"/>
</dbReference>
<dbReference type="EMBL" id="CAJFCW020000005">
    <property type="protein sequence ID" value="CAG9121164.1"/>
    <property type="molecule type" value="Genomic_DNA"/>
</dbReference>
<dbReference type="InterPro" id="IPR001436">
    <property type="entry name" value="Alpha-crystallin/sHSP_animal"/>
</dbReference>
<dbReference type="Proteomes" id="UP000783686">
    <property type="component" value="Unassembled WGS sequence"/>
</dbReference>
<dbReference type="OrthoDB" id="10060792at2759"/>
<keyword evidence="6" id="KW-1185">Reference proteome</keyword>